<gene>
    <name evidence="2" type="ORF">LCGC14_2341840</name>
</gene>
<dbReference type="PANTHER" id="PTHR23020">
    <property type="entry name" value="UNCHARACTERIZED NUCLEAR HORMONE RECEPTOR-RELATED"/>
    <property type="match status" value="1"/>
</dbReference>
<feature type="domain" description="CHK kinase-like" evidence="1">
    <location>
        <begin position="34"/>
        <end position="213"/>
    </location>
</feature>
<proteinExistence type="predicted"/>
<dbReference type="SUPFAM" id="SSF56112">
    <property type="entry name" value="Protein kinase-like (PK-like)"/>
    <property type="match status" value="1"/>
</dbReference>
<dbReference type="InterPro" id="IPR004119">
    <property type="entry name" value="EcKL"/>
</dbReference>
<evidence type="ECO:0000313" key="2">
    <source>
        <dbReference type="EMBL" id="KKL46811.1"/>
    </source>
</evidence>
<dbReference type="SMART" id="SM00587">
    <property type="entry name" value="CHK"/>
    <property type="match status" value="1"/>
</dbReference>
<name>A0A0F9CZD4_9ZZZZ</name>
<comment type="caution">
    <text evidence="2">The sequence shown here is derived from an EMBL/GenBank/DDBJ whole genome shotgun (WGS) entry which is preliminary data.</text>
</comment>
<accession>A0A0F9CZD4</accession>
<dbReference type="AlphaFoldDB" id="A0A0F9CZD4"/>
<dbReference type="InterPro" id="IPR011009">
    <property type="entry name" value="Kinase-like_dom_sf"/>
</dbReference>
<sequence length="272" mass="31572">EVEFHNKVAATMPRPPIVRCHQAVYCEETGASHLLFDDVSATHSACKPTLPPPMCKAESAMDAFAEFHAFWWDHRALGDIDRLPNERSVSERVANTREHFPQFADTLGRLVTHSQRRVYDRALSLLPGLWARVVPGKNLTLIHGDANFSNVLLPHDPHSEKALIIDWQLYGISFSAEDLSHLIPLFWDRTHRQMMERDLLKRYHHGLIRHGVKGYEWHDCWDDYRLAVILRVLFMPMWFFLSGSPESWWQGCLERAMEAVEDLHCLELLETQ</sequence>
<protein>
    <recommendedName>
        <fullName evidence="1">CHK kinase-like domain-containing protein</fullName>
    </recommendedName>
</protein>
<dbReference type="Pfam" id="PF02958">
    <property type="entry name" value="EcKL"/>
    <property type="match status" value="1"/>
</dbReference>
<feature type="non-terminal residue" evidence="2">
    <location>
        <position position="1"/>
    </location>
</feature>
<dbReference type="EMBL" id="LAZR01033899">
    <property type="protein sequence ID" value="KKL46811.1"/>
    <property type="molecule type" value="Genomic_DNA"/>
</dbReference>
<dbReference type="PANTHER" id="PTHR23020:SF41">
    <property type="entry name" value="AMINOGLYCOSIDE PHOSPHOTRANSFERASE DOMAIN-CONTAINING PROTEIN"/>
    <property type="match status" value="1"/>
</dbReference>
<dbReference type="Gene3D" id="3.90.1200.10">
    <property type="match status" value="1"/>
</dbReference>
<evidence type="ECO:0000259" key="1">
    <source>
        <dbReference type="SMART" id="SM00587"/>
    </source>
</evidence>
<dbReference type="InterPro" id="IPR015897">
    <property type="entry name" value="CHK_kinase-like"/>
</dbReference>
<organism evidence="2">
    <name type="scientific">marine sediment metagenome</name>
    <dbReference type="NCBI Taxonomy" id="412755"/>
    <lineage>
        <taxon>unclassified sequences</taxon>
        <taxon>metagenomes</taxon>
        <taxon>ecological metagenomes</taxon>
    </lineage>
</organism>
<dbReference type="InterPro" id="IPR052961">
    <property type="entry name" value="Oxido-Kinase-like_Enzymes"/>
</dbReference>
<reference evidence="2" key="1">
    <citation type="journal article" date="2015" name="Nature">
        <title>Complex archaea that bridge the gap between prokaryotes and eukaryotes.</title>
        <authorList>
            <person name="Spang A."/>
            <person name="Saw J.H."/>
            <person name="Jorgensen S.L."/>
            <person name="Zaremba-Niedzwiedzka K."/>
            <person name="Martijn J."/>
            <person name="Lind A.E."/>
            <person name="van Eijk R."/>
            <person name="Schleper C."/>
            <person name="Guy L."/>
            <person name="Ettema T.J."/>
        </authorList>
    </citation>
    <scope>NUCLEOTIDE SEQUENCE</scope>
</reference>